<comment type="caution">
    <text evidence="2">The sequence shown here is derived from an EMBL/GenBank/DDBJ whole genome shotgun (WGS) entry which is preliminary data.</text>
</comment>
<accession>A0A918ILK1</accession>
<feature type="chain" id="PRO_5036850415" description="ABC-type transport auxiliary lipoprotein component domain-containing protein" evidence="1">
    <location>
        <begin position="19"/>
        <end position="225"/>
    </location>
</feature>
<sequence length="225" mass="23968">MKQTIRAFALLTATLAVAGCVSPTSRNLPLEGTLSVATKGAPGVIQPNYDVTAVKVSVPETLRVSEANMFYPLADIVWRGDAPGNRHEQVKSIMEEGLNRGVASLHSGRPVTVEVEMTRFHSLTEKTRYTIGGTHSVHFILTVRDTATGAVVDGPRPVVADVKGAGGSRAVAEEQAGRTMRVVITEHVAQVIRQELAQPVRMKMPEAPAVSQNAAPATTTVARVN</sequence>
<evidence type="ECO:0000313" key="3">
    <source>
        <dbReference type="Proteomes" id="UP000628984"/>
    </source>
</evidence>
<organism evidence="2 3">
    <name type="scientific">Gemmobacter lanyuensis</name>
    <dbReference type="NCBI Taxonomy" id="1054497"/>
    <lineage>
        <taxon>Bacteria</taxon>
        <taxon>Pseudomonadati</taxon>
        <taxon>Pseudomonadota</taxon>
        <taxon>Alphaproteobacteria</taxon>
        <taxon>Rhodobacterales</taxon>
        <taxon>Paracoccaceae</taxon>
        <taxon>Gemmobacter</taxon>
    </lineage>
</organism>
<gene>
    <name evidence="2" type="ORF">GCM10011452_03750</name>
</gene>
<reference evidence="2" key="2">
    <citation type="submission" date="2020-09" db="EMBL/GenBank/DDBJ databases">
        <authorList>
            <person name="Sun Q."/>
            <person name="Kim S."/>
        </authorList>
    </citation>
    <scope>NUCLEOTIDE SEQUENCE</scope>
    <source>
        <strain evidence="2">KCTC 23714</strain>
    </source>
</reference>
<evidence type="ECO:0000313" key="2">
    <source>
        <dbReference type="EMBL" id="GGW21813.1"/>
    </source>
</evidence>
<dbReference type="EMBL" id="BMYQ01000001">
    <property type="protein sequence ID" value="GGW21813.1"/>
    <property type="molecule type" value="Genomic_DNA"/>
</dbReference>
<name>A0A918ILK1_9RHOB</name>
<keyword evidence="3" id="KW-1185">Reference proteome</keyword>
<keyword evidence="1" id="KW-0732">Signal</keyword>
<dbReference type="Proteomes" id="UP000628984">
    <property type="component" value="Unassembled WGS sequence"/>
</dbReference>
<evidence type="ECO:0008006" key="4">
    <source>
        <dbReference type="Google" id="ProtNLM"/>
    </source>
</evidence>
<protein>
    <recommendedName>
        <fullName evidence="4">ABC-type transport auxiliary lipoprotein component domain-containing protein</fullName>
    </recommendedName>
</protein>
<dbReference type="InterPro" id="IPR046705">
    <property type="entry name" value="DUF6778"/>
</dbReference>
<proteinExistence type="predicted"/>
<evidence type="ECO:0000256" key="1">
    <source>
        <dbReference type="SAM" id="SignalP"/>
    </source>
</evidence>
<reference evidence="2" key="1">
    <citation type="journal article" date="2014" name="Int. J. Syst. Evol. Microbiol.">
        <title>Complete genome sequence of Corynebacterium casei LMG S-19264T (=DSM 44701T), isolated from a smear-ripened cheese.</title>
        <authorList>
            <consortium name="US DOE Joint Genome Institute (JGI-PGF)"/>
            <person name="Walter F."/>
            <person name="Albersmeier A."/>
            <person name="Kalinowski J."/>
            <person name="Ruckert C."/>
        </authorList>
    </citation>
    <scope>NUCLEOTIDE SEQUENCE</scope>
    <source>
        <strain evidence="2">KCTC 23714</strain>
    </source>
</reference>
<dbReference type="AlphaFoldDB" id="A0A918ILK1"/>
<dbReference type="RefSeq" id="WP_189632101.1">
    <property type="nucleotide sequence ID" value="NZ_BMYQ01000001.1"/>
</dbReference>
<dbReference type="Pfam" id="PF20569">
    <property type="entry name" value="DUF6778"/>
    <property type="match status" value="1"/>
</dbReference>
<dbReference type="PROSITE" id="PS51257">
    <property type="entry name" value="PROKAR_LIPOPROTEIN"/>
    <property type="match status" value="1"/>
</dbReference>
<feature type="signal peptide" evidence="1">
    <location>
        <begin position="1"/>
        <end position="18"/>
    </location>
</feature>